<proteinExistence type="predicted"/>
<comment type="caution">
    <text evidence="1">The sequence shown here is derived from an EMBL/GenBank/DDBJ whole genome shotgun (WGS) entry which is preliminary data.</text>
</comment>
<protein>
    <submittedName>
        <fullName evidence="1">Uncharacterized protein</fullName>
    </submittedName>
</protein>
<gene>
    <name evidence="1" type="ORF">LCGC14_2946220</name>
</gene>
<dbReference type="EMBL" id="LAZR01059238">
    <property type="protein sequence ID" value="KKK68223.1"/>
    <property type="molecule type" value="Genomic_DNA"/>
</dbReference>
<organism evidence="1">
    <name type="scientific">marine sediment metagenome</name>
    <dbReference type="NCBI Taxonomy" id="412755"/>
    <lineage>
        <taxon>unclassified sequences</taxon>
        <taxon>metagenomes</taxon>
        <taxon>ecological metagenomes</taxon>
    </lineage>
</organism>
<evidence type="ECO:0000313" key="1">
    <source>
        <dbReference type="EMBL" id="KKK68223.1"/>
    </source>
</evidence>
<dbReference type="AlphaFoldDB" id="A0A0F8XH44"/>
<accession>A0A0F8XH44</accession>
<reference evidence="1" key="1">
    <citation type="journal article" date="2015" name="Nature">
        <title>Complex archaea that bridge the gap between prokaryotes and eukaryotes.</title>
        <authorList>
            <person name="Spang A."/>
            <person name="Saw J.H."/>
            <person name="Jorgensen S.L."/>
            <person name="Zaremba-Niedzwiedzka K."/>
            <person name="Martijn J."/>
            <person name="Lind A.E."/>
            <person name="van Eijk R."/>
            <person name="Schleper C."/>
            <person name="Guy L."/>
            <person name="Ettema T.J."/>
        </authorList>
    </citation>
    <scope>NUCLEOTIDE SEQUENCE</scope>
</reference>
<sequence>TIHPGAQVVRVALGKATLAIAFDAAKGDAPDFDRVRLDFTGRGNFANARVVRRYMKVAHQRTGKLDYCFRERPMTITVGGRKMVVEFICTYTETRRPGGKPAQSVRLSIATAVQGNCRFGDVVRNVRVIDANNNLTLTDVGAPAWSRDLQNARGDRLRVDFGSGDFKYSLRGLYGSPVLVAGRLYDIVVSDDGARIDAKPYTGKIGYVRIDHPAWQASFFGPRSVIPAEGGPKPVPIPVGQYQMASYREWICPQRTNCSRRLFLADSPSPPTVTIAEGKTADLRIGAPVTGRVRGIQAGRVVLFKPLARAMASAVAKPMPRTSRARR</sequence>
<name>A0A0F8XH44_9ZZZZ</name>
<feature type="non-terminal residue" evidence="1">
    <location>
        <position position="1"/>
    </location>
</feature>